<organism evidence="3 4">
    <name type="scientific">Daphnia sinensis</name>
    <dbReference type="NCBI Taxonomy" id="1820382"/>
    <lineage>
        <taxon>Eukaryota</taxon>
        <taxon>Metazoa</taxon>
        <taxon>Ecdysozoa</taxon>
        <taxon>Arthropoda</taxon>
        <taxon>Crustacea</taxon>
        <taxon>Branchiopoda</taxon>
        <taxon>Diplostraca</taxon>
        <taxon>Cladocera</taxon>
        <taxon>Anomopoda</taxon>
        <taxon>Daphniidae</taxon>
        <taxon>Daphnia</taxon>
        <taxon>Daphnia similis group</taxon>
    </lineage>
</organism>
<evidence type="ECO:0000313" key="4">
    <source>
        <dbReference type="Proteomes" id="UP000820818"/>
    </source>
</evidence>
<keyword evidence="4" id="KW-1185">Reference proteome</keyword>
<comment type="caution">
    <text evidence="3">The sequence shown here is derived from an EMBL/GenBank/DDBJ whole genome shotgun (WGS) entry which is preliminary data.</text>
</comment>
<dbReference type="Proteomes" id="UP000820818">
    <property type="component" value="Linkage Group LG7"/>
</dbReference>
<evidence type="ECO:0000313" key="3">
    <source>
        <dbReference type="EMBL" id="KAI9556150.1"/>
    </source>
</evidence>
<keyword evidence="2" id="KW-1133">Transmembrane helix</keyword>
<accession>A0AAD5L4P4</accession>
<keyword evidence="2" id="KW-0812">Transmembrane</keyword>
<gene>
    <name evidence="3" type="ORF">GHT06_018724</name>
</gene>
<dbReference type="EMBL" id="WJBH02000007">
    <property type="protein sequence ID" value="KAI9556150.1"/>
    <property type="molecule type" value="Genomic_DNA"/>
</dbReference>
<dbReference type="AlphaFoldDB" id="A0AAD5L4P4"/>
<keyword evidence="2" id="KW-0472">Membrane</keyword>
<evidence type="ECO:0000256" key="2">
    <source>
        <dbReference type="SAM" id="Phobius"/>
    </source>
</evidence>
<reference evidence="3 4" key="1">
    <citation type="submission" date="2022-05" db="EMBL/GenBank/DDBJ databases">
        <title>A multi-omics perspective on studying reproductive biology in Daphnia sinensis.</title>
        <authorList>
            <person name="Jia J."/>
        </authorList>
    </citation>
    <scope>NUCLEOTIDE SEQUENCE [LARGE SCALE GENOMIC DNA]</scope>
    <source>
        <strain evidence="3 4">WSL</strain>
    </source>
</reference>
<feature type="region of interest" description="Disordered" evidence="1">
    <location>
        <begin position="127"/>
        <end position="154"/>
    </location>
</feature>
<name>A0AAD5L4P4_9CRUS</name>
<proteinExistence type="predicted"/>
<feature type="transmembrane region" description="Helical" evidence="2">
    <location>
        <begin position="67"/>
        <end position="90"/>
    </location>
</feature>
<evidence type="ECO:0000256" key="1">
    <source>
        <dbReference type="SAM" id="MobiDB-lite"/>
    </source>
</evidence>
<protein>
    <submittedName>
        <fullName evidence="3">Uncharacterized protein</fullName>
    </submittedName>
</protein>
<sequence length="206" mass="23143">MGNAESDSENQWLPASQCKCKALARQFYRKKERKELVKMFGPNFSFCPQSFFNRSPFSNSIISFSRIFSASSSSFFFFFFYFISVIFSYFSDSSVSNIFVPIFSFHFYSVPNFSIFDFPSPTTPSQAFFSSNDSLPTSPAPGPATTSAEPKKKRIKSLKRRLRNMDKIAKHIGFATIALTPTSGASVGVIAPFATDQTWVFELAIS</sequence>